<dbReference type="eggNOG" id="ENOG502QQGB">
    <property type="taxonomic scope" value="Eukaryota"/>
</dbReference>
<feature type="chain" id="PRO_5001821614" description="Pollen Ole e 1 allergen and extensin family protein" evidence="1">
    <location>
        <begin position="22"/>
        <end position="274"/>
    </location>
</feature>
<accession>A0A087G6P2</accession>
<protein>
    <recommendedName>
        <fullName evidence="4">Pollen Ole e 1 allergen and extensin family protein</fullName>
    </recommendedName>
</protein>
<reference evidence="3" key="1">
    <citation type="journal article" date="2015" name="Nat. Plants">
        <title>Genome expansion of Arabis alpina linked with retrotransposition and reduced symmetric DNA methylation.</title>
        <authorList>
            <person name="Willing E.M."/>
            <person name="Rawat V."/>
            <person name="Mandakova T."/>
            <person name="Maumus F."/>
            <person name="James G.V."/>
            <person name="Nordstroem K.J."/>
            <person name="Becker C."/>
            <person name="Warthmann N."/>
            <person name="Chica C."/>
            <person name="Szarzynska B."/>
            <person name="Zytnicki M."/>
            <person name="Albani M.C."/>
            <person name="Kiefer C."/>
            <person name="Bergonzi S."/>
            <person name="Castaings L."/>
            <person name="Mateos J.L."/>
            <person name="Berns M.C."/>
            <person name="Bujdoso N."/>
            <person name="Piofczyk T."/>
            <person name="de Lorenzo L."/>
            <person name="Barrero-Sicilia C."/>
            <person name="Mateos I."/>
            <person name="Piednoel M."/>
            <person name="Hagmann J."/>
            <person name="Chen-Min-Tao R."/>
            <person name="Iglesias-Fernandez R."/>
            <person name="Schuster S.C."/>
            <person name="Alonso-Blanco C."/>
            <person name="Roudier F."/>
            <person name="Carbonero P."/>
            <person name="Paz-Ares J."/>
            <person name="Davis S.J."/>
            <person name="Pecinka A."/>
            <person name="Quesneville H."/>
            <person name="Colot V."/>
            <person name="Lysak M.A."/>
            <person name="Weigel D."/>
            <person name="Coupland G."/>
            <person name="Schneeberger K."/>
        </authorList>
    </citation>
    <scope>NUCLEOTIDE SEQUENCE [LARGE SCALE GENOMIC DNA]</scope>
    <source>
        <strain evidence="3">cv. Pajares</strain>
    </source>
</reference>
<dbReference type="OMA" id="IDCAIRA"/>
<dbReference type="EMBL" id="CM002876">
    <property type="protein sequence ID" value="KFK25544.1"/>
    <property type="molecule type" value="Genomic_DNA"/>
</dbReference>
<dbReference type="AlphaFoldDB" id="A0A087G6P2"/>
<keyword evidence="3" id="KW-1185">Reference proteome</keyword>
<keyword evidence="1" id="KW-0732">Signal</keyword>
<dbReference type="Pfam" id="PF01190">
    <property type="entry name" value="Pollen_Ole_e_1"/>
    <property type="match status" value="1"/>
</dbReference>
<evidence type="ECO:0000256" key="1">
    <source>
        <dbReference type="SAM" id="SignalP"/>
    </source>
</evidence>
<dbReference type="OrthoDB" id="1588785at2759"/>
<sequence>MYLYLLFLLLLASCFTPQAFGRGHGRGRGGPPSEGSLDPSSSITVVGVVYCDTCSINTFSKQSYFLPGVEVHVTCRFKASSPKTSEEVNISVNRTTNRNGVYNLEIPHVDGLDCVDGIAVASQCSAKLIKTSDNNNLGCNIPVFQTATNEVSIKSKQDRLCIYSLSALSYKPSHKNTTLCGGGGGGGKRRRHRHRREEEKESKFFWPYLAPYWFTWPYQNLPPLPTLQPVPVLPFPVLPFGKPNPALPVFDWRNPTTWIPYLPRFPPMDERNNP</sequence>
<feature type="signal peptide" evidence="1">
    <location>
        <begin position="1"/>
        <end position="21"/>
    </location>
</feature>
<name>A0A087G6P2_ARAAL</name>
<evidence type="ECO:0008006" key="4">
    <source>
        <dbReference type="Google" id="ProtNLM"/>
    </source>
</evidence>
<dbReference type="PANTHER" id="PTHR46995:SF6">
    <property type="entry name" value="POLLEN OLE E 1 ALLERGEN AND EXTENSIN FAMILY PROTEIN"/>
    <property type="match status" value="1"/>
</dbReference>
<evidence type="ECO:0000313" key="2">
    <source>
        <dbReference type="EMBL" id="KFK25544.1"/>
    </source>
</evidence>
<proteinExistence type="predicted"/>
<evidence type="ECO:0000313" key="3">
    <source>
        <dbReference type="Proteomes" id="UP000029120"/>
    </source>
</evidence>
<gene>
    <name evidence="2" type="ordered locus">AALP_Aa8g128700</name>
</gene>
<dbReference type="PANTHER" id="PTHR46995">
    <property type="entry name" value="OS09G0508200 PROTEIN"/>
    <property type="match status" value="1"/>
</dbReference>
<organism evidence="2 3">
    <name type="scientific">Arabis alpina</name>
    <name type="common">Alpine rock-cress</name>
    <dbReference type="NCBI Taxonomy" id="50452"/>
    <lineage>
        <taxon>Eukaryota</taxon>
        <taxon>Viridiplantae</taxon>
        <taxon>Streptophyta</taxon>
        <taxon>Embryophyta</taxon>
        <taxon>Tracheophyta</taxon>
        <taxon>Spermatophyta</taxon>
        <taxon>Magnoliopsida</taxon>
        <taxon>eudicotyledons</taxon>
        <taxon>Gunneridae</taxon>
        <taxon>Pentapetalae</taxon>
        <taxon>rosids</taxon>
        <taxon>malvids</taxon>
        <taxon>Brassicales</taxon>
        <taxon>Brassicaceae</taxon>
        <taxon>Arabideae</taxon>
        <taxon>Arabis</taxon>
    </lineage>
</organism>
<dbReference type="Gramene" id="KFK25544">
    <property type="protein sequence ID" value="KFK25544"/>
    <property type="gene ID" value="AALP_AA8G128700"/>
</dbReference>
<dbReference type="Proteomes" id="UP000029120">
    <property type="component" value="Chromosome 8"/>
</dbReference>